<reference evidence="10 11" key="1">
    <citation type="submission" date="2021-02" db="EMBL/GenBank/DDBJ databases">
        <title>Plant Genome Project.</title>
        <authorList>
            <person name="Zhang R.-G."/>
        </authorList>
    </citation>
    <scope>NUCLEOTIDE SEQUENCE [LARGE SCALE GENOMIC DNA]</scope>
    <source>
        <tissue evidence="10">Leaves</tissue>
    </source>
</reference>
<keyword evidence="5 9" id="KW-0378">Hydrolase</keyword>
<evidence type="ECO:0000256" key="8">
    <source>
        <dbReference type="PROSITE-ProRule" id="PRU10052"/>
    </source>
</evidence>
<dbReference type="InterPro" id="IPR011050">
    <property type="entry name" value="Pectin_lyase_fold/virulence"/>
</dbReference>
<evidence type="ECO:0000256" key="3">
    <source>
        <dbReference type="ARBA" id="ARBA00022512"/>
    </source>
</evidence>
<dbReference type="InterPro" id="IPR000743">
    <property type="entry name" value="Glyco_hydro_28"/>
</dbReference>
<evidence type="ECO:0000256" key="5">
    <source>
        <dbReference type="ARBA" id="ARBA00022801"/>
    </source>
</evidence>
<comment type="caution">
    <text evidence="10">The sequence shown here is derived from an EMBL/GenBank/DDBJ whole genome shotgun (WGS) entry which is preliminary data.</text>
</comment>
<evidence type="ECO:0000313" key="11">
    <source>
        <dbReference type="Proteomes" id="UP000827721"/>
    </source>
</evidence>
<keyword evidence="3" id="KW-0134">Cell wall</keyword>
<keyword evidence="6 9" id="KW-0326">Glycosidase</keyword>
<name>A0ABQ8I7Z0_9ROSI</name>
<evidence type="ECO:0000256" key="1">
    <source>
        <dbReference type="ARBA" id="ARBA00004191"/>
    </source>
</evidence>
<keyword evidence="4" id="KW-0964">Secreted</keyword>
<dbReference type="SMART" id="SM00710">
    <property type="entry name" value="PbH1"/>
    <property type="match status" value="13"/>
</dbReference>
<evidence type="ECO:0000256" key="4">
    <source>
        <dbReference type="ARBA" id="ARBA00022525"/>
    </source>
</evidence>
<dbReference type="PROSITE" id="PS00502">
    <property type="entry name" value="POLYGALACTURONASE"/>
    <property type="match status" value="1"/>
</dbReference>
<dbReference type="PANTHER" id="PTHR31375">
    <property type="match status" value="1"/>
</dbReference>
<protein>
    <recommendedName>
        <fullName evidence="12">Polygalacturonase</fullName>
    </recommendedName>
</protein>
<gene>
    <name evidence="10" type="ORF">JRO89_XS03G0007000</name>
</gene>
<sequence>MSTRPAATTTVYVPRGRFLIRPISFNGPCKNRITFQIDGTIVAPSSYNSLGNTEFWILFYKVNRLNVYGGTFDAKGADYWACRKSGKSCPSPTRSISFMGCSNVVVSGLTSINSRYFHLAIHQCENITIRKLKISAPSWSPNTDGIHIQSSTGVTISRSAIKTGDDCISIGPGSKNLWIDHIACGPGHGISIGSLGNYIVEDGVENITITGSVFTRTQNGLRIKTWARASNAFARNINFRNSIMRNVYNPIIIDQNYCPNNKCPHQSSGVKISGVTYKNIKGTSATKVAMSFACSPSNPCTGIKLQDIKLTYFNRAAATSYCKNARGRSNGVVVPRTYNVVSFGAKPDGRTDSTQPFLRAWSSACKSVTPATIYIPRGSFVIRALVFGGPCRSKIVFKIDGTLVTPWNYWNVGNSGYWILFSKVVRVSIYGGTIDGRGAGFWACRRNGKNCPNGARSISFSWSRKIVVSGLTSINSQTIHMAIDHSQNVVIKNVKIIAPTNSPNTDGIHMQSSTGITISSSTIMTGDDCISIGQGTKNLWIEQVGCGPGHGISIGSLGDYLKEDGVENVTVTSAIFTNTQNGVRIKSWARASNGYARNIVFRNIIMKNVYNPIIVDQNYCPNNRGCPHQSSGVKISGVTYRNIKGTSATQVGMNFQCSSSNPCTGIKLRDIKLTYNGRPSTSYCKNAHGSSTGVVIPRSCL</sequence>
<evidence type="ECO:0008006" key="12">
    <source>
        <dbReference type="Google" id="ProtNLM"/>
    </source>
</evidence>
<comment type="similarity">
    <text evidence="2 9">Belongs to the glycosyl hydrolase 28 family.</text>
</comment>
<dbReference type="EMBL" id="JAFEMO010000003">
    <property type="protein sequence ID" value="KAH7572751.1"/>
    <property type="molecule type" value="Genomic_DNA"/>
</dbReference>
<dbReference type="Gene3D" id="2.160.20.10">
    <property type="entry name" value="Single-stranded right-handed beta-helix, Pectin lyase-like"/>
    <property type="match status" value="2"/>
</dbReference>
<dbReference type="Pfam" id="PF00295">
    <property type="entry name" value="Glyco_hydro_28"/>
    <property type="match status" value="2"/>
</dbReference>
<evidence type="ECO:0000256" key="2">
    <source>
        <dbReference type="ARBA" id="ARBA00008834"/>
    </source>
</evidence>
<comment type="subcellular location">
    <subcellularLocation>
        <location evidence="1">Secreted</location>
        <location evidence="1">Cell wall</location>
    </subcellularLocation>
</comment>
<dbReference type="Proteomes" id="UP000827721">
    <property type="component" value="Unassembled WGS sequence"/>
</dbReference>
<evidence type="ECO:0000256" key="6">
    <source>
        <dbReference type="ARBA" id="ARBA00023295"/>
    </source>
</evidence>
<evidence type="ECO:0000256" key="9">
    <source>
        <dbReference type="RuleBase" id="RU361169"/>
    </source>
</evidence>
<evidence type="ECO:0000313" key="10">
    <source>
        <dbReference type="EMBL" id="KAH7572751.1"/>
    </source>
</evidence>
<organism evidence="10 11">
    <name type="scientific">Xanthoceras sorbifolium</name>
    <dbReference type="NCBI Taxonomy" id="99658"/>
    <lineage>
        <taxon>Eukaryota</taxon>
        <taxon>Viridiplantae</taxon>
        <taxon>Streptophyta</taxon>
        <taxon>Embryophyta</taxon>
        <taxon>Tracheophyta</taxon>
        <taxon>Spermatophyta</taxon>
        <taxon>Magnoliopsida</taxon>
        <taxon>eudicotyledons</taxon>
        <taxon>Gunneridae</taxon>
        <taxon>Pentapetalae</taxon>
        <taxon>rosids</taxon>
        <taxon>malvids</taxon>
        <taxon>Sapindales</taxon>
        <taxon>Sapindaceae</taxon>
        <taxon>Xanthoceroideae</taxon>
        <taxon>Xanthoceras</taxon>
    </lineage>
</organism>
<keyword evidence="11" id="KW-1185">Reference proteome</keyword>
<dbReference type="InterPro" id="IPR012334">
    <property type="entry name" value="Pectin_lyas_fold"/>
</dbReference>
<evidence type="ECO:0000256" key="7">
    <source>
        <dbReference type="ARBA" id="ARBA00023316"/>
    </source>
</evidence>
<keyword evidence="7" id="KW-0961">Cell wall biogenesis/degradation</keyword>
<dbReference type="SUPFAM" id="SSF51126">
    <property type="entry name" value="Pectin lyase-like"/>
    <property type="match status" value="2"/>
</dbReference>
<accession>A0ABQ8I7Z0</accession>
<proteinExistence type="inferred from homology"/>
<feature type="active site" evidence="8">
    <location>
        <position position="188"/>
    </location>
</feature>
<dbReference type="InterPro" id="IPR006626">
    <property type="entry name" value="PbH1"/>
</dbReference>